<evidence type="ECO:0000256" key="1">
    <source>
        <dbReference type="ARBA" id="ARBA00005194"/>
    </source>
</evidence>
<dbReference type="InterPro" id="IPR018201">
    <property type="entry name" value="Ketoacyl_synth_AS"/>
</dbReference>
<dbReference type="InterPro" id="IPR000794">
    <property type="entry name" value="Beta-ketoacyl_synthase"/>
</dbReference>
<evidence type="ECO:0000313" key="16">
    <source>
        <dbReference type="EMBL" id="PKD27740.1"/>
    </source>
</evidence>
<keyword evidence="17" id="KW-1185">Reference proteome</keyword>
<keyword evidence="6 14" id="KW-0808">Transferase</keyword>
<evidence type="ECO:0000256" key="13">
    <source>
        <dbReference type="ARBA" id="ARBA00047659"/>
    </source>
</evidence>
<evidence type="ECO:0000256" key="4">
    <source>
        <dbReference type="ARBA" id="ARBA00014657"/>
    </source>
</evidence>
<dbReference type="CDD" id="cd00834">
    <property type="entry name" value="KAS_I_II"/>
    <property type="match status" value="1"/>
</dbReference>
<dbReference type="NCBIfam" id="NF005589">
    <property type="entry name" value="PRK07314.1"/>
    <property type="match status" value="1"/>
</dbReference>
<dbReference type="SUPFAM" id="SSF53901">
    <property type="entry name" value="Thiolase-like"/>
    <property type="match status" value="2"/>
</dbReference>
<organism evidence="16 17">
    <name type="scientific">Ruminococcus bromii</name>
    <dbReference type="NCBI Taxonomy" id="40518"/>
    <lineage>
        <taxon>Bacteria</taxon>
        <taxon>Bacillati</taxon>
        <taxon>Bacillota</taxon>
        <taxon>Clostridia</taxon>
        <taxon>Eubacteriales</taxon>
        <taxon>Oscillospiraceae</taxon>
        <taxon>Ruminococcus</taxon>
    </lineage>
</organism>
<dbReference type="AlphaFoldDB" id="A0A2N0UL73"/>
<keyword evidence="5 14" id="KW-0444">Lipid biosynthesis</keyword>
<dbReference type="PROSITE" id="PS00606">
    <property type="entry name" value="KS3_1"/>
    <property type="match status" value="1"/>
</dbReference>
<evidence type="ECO:0000256" key="12">
    <source>
        <dbReference type="ARBA" id="ARBA00047318"/>
    </source>
</evidence>
<comment type="similarity">
    <text evidence="2 14 15">Belongs to the thiolase-like superfamily. Beta-ketoacyl-ACP synthases family.</text>
</comment>
<dbReference type="GeneID" id="93768873"/>
<reference evidence="16" key="1">
    <citation type="journal article" date="2018" name="Environ. Microbiol.">
        <title>Sporulation capability and amylosome conservation among diverse human colonic and rumen isolates of the keystone starch-degrader Ruminococcus bromii.</title>
        <authorList>
            <person name="Mukhopadhya I."/>
            <person name="Morais S."/>
            <person name="Laverde-Gomez J."/>
            <person name="Sheridan P.O."/>
            <person name="Walker A.W."/>
            <person name="Kelly W."/>
            <person name="Klieve A.V."/>
            <person name="Ouwerkerk D."/>
            <person name="Duncan S.H."/>
            <person name="Louis P."/>
            <person name="Koropatkin N."/>
            <person name="Cockburn D."/>
            <person name="Kibler R."/>
            <person name="Cooper P.J."/>
            <person name="Sandoval C."/>
            <person name="Crost E."/>
            <person name="Juge N."/>
            <person name="Bayer E.A."/>
            <person name="Flint H.J."/>
        </authorList>
    </citation>
    <scope>NUCLEOTIDE SEQUENCE [LARGE SCALE GENOMIC DNA]</scope>
    <source>
        <strain evidence="16">ATCC 27255</strain>
    </source>
</reference>
<comment type="catalytic activity">
    <reaction evidence="13 14">
        <text>a fatty acyl-[ACP] + malonyl-[ACP] + H(+) = a 3-oxoacyl-[ACP] + holo-[ACP] + CO2</text>
        <dbReference type="Rhea" id="RHEA:22836"/>
        <dbReference type="Rhea" id="RHEA-COMP:9623"/>
        <dbReference type="Rhea" id="RHEA-COMP:9685"/>
        <dbReference type="Rhea" id="RHEA-COMP:9916"/>
        <dbReference type="Rhea" id="RHEA-COMP:14125"/>
        <dbReference type="ChEBI" id="CHEBI:15378"/>
        <dbReference type="ChEBI" id="CHEBI:16526"/>
        <dbReference type="ChEBI" id="CHEBI:64479"/>
        <dbReference type="ChEBI" id="CHEBI:78449"/>
        <dbReference type="ChEBI" id="CHEBI:78776"/>
        <dbReference type="ChEBI" id="CHEBI:138651"/>
    </reaction>
</comment>
<dbReference type="SMART" id="SM00825">
    <property type="entry name" value="PKS_KS"/>
    <property type="match status" value="1"/>
</dbReference>
<dbReference type="PANTHER" id="PTHR11712:SF336">
    <property type="entry name" value="3-OXOACYL-[ACYL-CARRIER-PROTEIN] SYNTHASE, MITOCHONDRIAL"/>
    <property type="match status" value="1"/>
</dbReference>
<evidence type="ECO:0000256" key="5">
    <source>
        <dbReference type="ARBA" id="ARBA00022516"/>
    </source>
</evidence>
<dbReference type="GO" id="GO:0006633">
    <property type="term" value="P:fatty acid biosynthetic process"/>
    <property type="evidence" value="ECO:0007669"/>
    <property type="project" value="UniProtKB-UniRule"/>
</dbReference>
<dbReference type="InterPro" id="IPR016039">
    <property type="entry name" value="Thiolase-like"/>
</dbReference>
<evidence type="ECO:0000256" key="11">
    <source>
        <dbReference type="ARBA" id="ARBA00024006"/>
    </source>
</evidence>
<evidence type="ECO:0000313" key="17">
    <source>
        <dbReference type="Proteomes" id="UP000233425"/>
    </source>
</evidence>
<dbReference type="Pfam" id="PF00109">
    <property type="entry name" value="ketoacyl-synt"/>
    <property type="match status" value="1"/>
</dbReference>
<evidence type="ECO:0000256" key="8">
    <source>
        <dbReference type="ARBA" id="ARBA00023098"/>
    </source>
</evidence>
<dbReference type="UniPathway" id="UPA00094"/>
<comment type="pathway">
    <text evidence="1 14">Lipid metabolism; fatty acid biosynthesis.</text>
</comment>
<dbReference type="Proteomes" id="UP000233425">
    <property type="component" value="Unassembled WGS sequence"/>
</dbReference>
<sequence length="408" mass="42434">MKKIVVTGMGAVTPVGIGVENYWNNITAGASGIDTIKTFDPSELAVQIAGEVKDFNPSDYLPKDLIRKTDPFMQYAYIAAEEAMKQSGIKIEPERTGIVMGTAMAGIATIAYTQEALTGASHKKVGPRFIPKILGNIAAANIAIDYNIQGPSFTVSTACSSGGDAINTACMCMQSGKADIMLAVGAESVLCPLVIYSLANAKALSRRNDSPSTASRPFDVTRDGFVIGEGGGALVLETEEHALARGAKIYAEIRGCGNTDDAYHVTAPHPEGRGAIACMKQAIAEAGINPSDIGYINAHGTATNKGDTVETSSIKKVFGNTLPYVSSTKGATGHMMGAGGITETITCVKAIETGTVPPTINLNEVDPECAGIDFVANTAKKAEINFAMSNAFGFGGQNSSIIVGKYGK</sequence>
<keyword evidence="8" id="KW-0443">Lipid metabolism</keyword>
<name>A0A2N0UL73_9FIRM</name>
<dbReference type="PROSITE" id="PS52004">
    <property type="entry name" value="KS3_2"/>
    <property type="match status" value="1"/>
</dbReference>
<dbReference type="Gene3D" id="3.40.47.10">
    <property type="match status" value="1"/>
</dbReference>
<dbReference type="InterPro" id="IPR017568">
    <property type="entry name" value="3-oxoacyl-ACP_synth-2"/>
</dbReference>
<evidence type="ECO:0000256" key="14">
    <source>
        <dbReference type="PIRNR" id="PIRNR000447"/>
    </source>
</evidence>
<proteinExistence type="inferred from homology"/>
<evidence type="ECO:0000256" key="15">
    <source>
        <dbReference type="RuleBase" id="RU003694"/>
    </source>
</evidence>
<keyword evidence="9 14" id="KW-0275">Fatty acid biosynthesis</keyword>
<evidence type="ECO:0000256" key="2">
    <source>
        <dbReference type="ARBA" id="ARBA00008467"/>
    </source>
</evidence>
<accession>A0A2N0UL73</accession>
<dbReference type="EMBL" id="NNSR01000069">
    <property type="protein sequence ID" value="PKD27740.1"/>
    <property type="molecule type" value="Genomic_DNA"/>
</dbReference>
<comment type="caution">
    <text evidence="16">The sequence shown here is derived from an EMBL/GenBank/DDBJ whole genome shotgun (WGS) entry which is preliminary data.</text>
</comment>
<dbReference type="Pfam" id="PF02801">
    <property type="entry name" value="Ketoacyl-synt_C"/>
    <property type="match status" value="1"/>
</dbReference>
<gene>
    <name evidence="16" type="primary">fabF_3</name>
    <name evidence="16" type="ORF">RBATCC27255_01504</name>
</gene>
<keyword evidence="10 14" id="KW-0012">Acyltransferase</keyword>
<dbReference type="InterPro" id="IPR014031">
    <property type="entry name" value="Ketoacyl_synth_C"/>
</dbReference>
<dbReference type="NCBIfam" id="TIGR03150">
    <property type="entry name" value="fabF"/>
    <property type="match status" value="1"/>
</dbReference>
<evidence type="ECO:0000256" key="3">
    <source>
        <dbReference type="ARBA" id="ARBA00012356"/>
    </source>
</evidence>
<dbReference type="EC" id="2.3.1.179" evidence="3 14"/>
<evidence type="ECO:0000256" key="9">
    <source>
        <dbReference type="ARBA" id="ARBA00023160"/>
    </source>
</evidence>
<keyword evidence="7" id="KW-0276">Fatty acid metabolism</keyword>
<dbReference type="InterPro" id="IPR014030">
    <property type="entry name" value="Ketoacyl_synth_N"/>
</dbReference>
<dbReference type="GO" id="GO:0004315">
    <property type="term" value="F:3-oxoacyl-[acyl-carrier-protein] synthase activity"/>
    <property type="evidence" value="ECO:0007669"/>
    <property type="project" value="UniProtKB-UniRule"/>
</dbReference>
<protein>
    <recommendedName>
        <fullName evidence="4 14">3-oxoacyl-[acyl-carrier-protein] synthase 2</fullName>
        <ecNumber evidence="3 14">2.3.1.179</ecNumber>
    </recommendedName>
</protein>
<comment type="catalytic activity">
    <reaction evidence="12 14">
        <text>(9Z)-hexadecenoyl-[ACP] + malonyl-[ACP] + H(+) = 3-oxo-(11Z)-octadecenoyl-[ACP] + holo-[ACP] + CO2</text>
        <dbReference type="Rhea" id="RHEA:55040"/>
        <dbReference type="Rhea" id="RHEA-COMP:9623"/>
        <dbReference type="Rhea" id="RHEA-COMP:9685"/>
        <dbReference type="Rhea" id="RHEA-COMP:10800"/>
        <dbReference type="Rhea" id="RHEA-COMP:14074"/>
        <dbReference type="ChEBI" id="CHEBI:15378"/>
        <dbReference type="ChEBI" id="CHEBI:16526"/>
        <dbReference type="ChEBI" id="CHEBI:64479"/>
        <dbReference type="ChEBI" id="CHEBI:78449"/>
        <dbReference type="ChEBI" id="CHEBI:83989"/>
        <dbReference type="ChEBI" id="CHEBI:138538"/>
        <dbReference type="EC" id="2.3.1.179"/>
    </reaction>
</comment>
<evidence type="ECO:0000256" key="10">
    <source>
        <dbReference type="ARBA" id="ARBA00023315"/>
    </source>
</evidence>
<comment type="function">
    <text evidence="11 14">Involved in the type II fatty acid elongation cycle. Catalyzes the elongation of a wide range of acyl-ACP by the addition of two carbons from malonyl-ACP to an acyl acceptor. Can efficiently catalyze the conversion of palmitoleoyl-ACP (cis-hexadec-9-enoyl-ACP) to cis-vaccenoyl-ACP (cis-octadec-11-enoyl-ACP), an essential step in the thermal regulation of fatty acid composition.</text>
</comment>
<dbReference type="PANTHER" id="PTHR11712">
    <property type="entry name" value="POLYKETIDE SYNTHASE-RELATED"/>
    <property type="match status" value="1"/>
</dbReference>
<dbReference type="PIRSF" id="PIRSF000447">
    <property type="entry name" value="KAS_II"/>
    <property type="match status" value="1"/>
</dbReference>
<evidence type="ECO:0000256" key="6">
    <source>
        <dbReference type="ARBA" id="ARBA00022679"/>
    </source>
</evidence>
<dbReference type="InterPro" id="IPR020841">
    <property type="entry name" value="PKS_Beta-ketoAc_synthase_dom"/>
</dbReference>
<dbReference type="RefSeq" id="WP_046432451.1">
    <property type="nucleotide sequence ID" value="NZ_CABMMZ010000069.1"/>
</dbReference>
<evidence type="ECO:0000256" key="7">
    <source>
        <dbReference type="ARBA" id="ARBA00022832"/>
    </source>
</evidence>
<dbReference type="FunFam" id="3.40.47.10:FF:000018">
    <property type="entry name" value="3-oxoacyl-[acyl-carrier-protein] synthase 2"/>
    <property type="match status" value="1"/>
</dbReference>